<name>X1R8F8_9ZZZZ</name>
<protein>
    <recommendedName>
        <fullName evidence="2">AAA domain-containing protein</fullName>
    </recommendedName>
</protein>
<feature type="non-terminal residue" evidence="1">
    <location>
        <position position="67"/>
    </location>
</feature>
<comment type="caution">
    <text evidence="1">The sequence shown here is derived from an EMBL/GenBank/DDBJ whole genome shotgun (WGS) entry which is preliminary data.</text>
</comment>
<evidence type="ECO:0000313" key="1">
    <source>
        <dbReference type="EMBL" id="GAI63316.1"/>
    </source>
</evidence>
<dbReference type="AlphaFoldDB" id="X1R8F8"/>
<organism evidence="1">
    <name type="scientific">marine sediment metagenome</name>
    <dbReference type="NCBI Taxonomy" id="412755"/>
    <lineage>
        <taxon>unclassified sequences</taxon>
        <taxon>metagenomes</taxon>
        <taxon>ecological metagenomes</taxon>
    </lineage>
</organism>
<dbReference type="EMBL" id="BARV01044793">
    <property type="protein sequence ID" value="GAI63316.1"/>
    <property type="molecule type" value="Genomic_DNA"/>
</dbReference>
<evidence type="ECO:0008006" key="2">
    <source>
        <dbReference type="Google" id="ProtNLM"/>
    </source>
</evidence>
<gene>
    <name evidence="1" type="ORF">S06H3_66047</name>
</gene>
<accession>X1R8F8</accession>
<reference evidence="1" key="1">
    <citation type="journal article" date="2014" name="Front. Microbiol.">
        <title>High frequency of phylogenetically diverse reductive dehalogenase-homologous genes in deep subseafloor sedimentary metagenomes.</title>
        <authorList>
            <person name="Kawai M."/>
            <person name="Futagami T."/>
            <person name="Toyoda A."/>
            <person name="Takaki Y."/>
            <person name="Nishi S."/>
            <person name="Hori S."/>
            <person name="Arai W."/>
            <person name="Tsubouchi T."/>
            <person name="Morono Y."/>
            <person name="Uchiyama I."/>
            <person name="Ito T."/>
            <person name="Fujiyama A."/>
            <person name="Inagaki F."/>
            <person name="Takami H."/>
        </authorList>
    </citation>
    <scope>NUCLEOTIDE SEQUENCE</scope>
    <source>
        <strain evidence="1">Expedition CK06-06</strain>
    </source>
</reference>
<proteinExistence type="predicted"/>
<sequence length="67" mass="7726">MPPVDRPLDLHRQRDAAQRLDAVPLRHILEYAEIVHDVVEQTEWHSDYCIVDMPAGNADIFMTMVLA</sequence>